<dbReference type="AlphaFoldDB" id="A0A0E2HD52"/>
<keyword evidence="1" id="KW-0808">Transferase</keyword>
<dbReference type="CDD" id="cd05563">
    <property type="entry name" value="PTS_IIB_ascorbate"/>
    <property type="match status" value="1"/>
</dbReference>
<dbReference type="PATRIC" id="fig|999408.3.peg.1664"/>
<name>A0A0E2HD52_9FIRM</name>
<dbReference type="InterPro" id="IPR013011">
    <property type="entry name" value="PTS_EIIB_2"/>
</dbReference>
<evidence type="ECO:0000259" key="2">
    <source>
        <dbReference type="PROSITE" id="PS51099"/>
    </source>
</evidence>
<gene>
    <name evidence="3" type="ORF">HMPREF1090_01548</name>
</gene>
<dbReference type="GeneID" id="57959967"/>
<evidence type="ECO:0000313" key="4">
    <source>
        <dbReference type="Proteomes" id="UP000013085"/>
    </source>
</evidence>
<dbReference type="InterPro" id="IPR003501">
    <property type="entry name" value="PTS_EIIB_2/3"/>
</dbReference>
<proteinExistence type="predicted"/>
<dbReference type="Proteomes" id="UP000013085">
    <property type="component" value="Unassembled WGS sequence"/>
</dbReference>
<organism evidence="3 4">
    <name type="scientific">[Clostridium] clostridioforme 90A8</name>
    <dbReference type="NCBI Taxonomy" id="999408"/>
    <lineage>
        <taxon>Bacteria</taxon>
        <taxon>Bacillati</taxon>
        <taxon>Bacillota</taxon>
        <taxon>Clostridia</taxon>
        <taxon>Lachnospirales</taxon>
        <taxon>Lachnospiraceae</taxon>
        <taxon>Enterocloster</taxon>
    </lineage>
</organism>
<evidence type="ECO:0000313" key="3">
    <source>
        <dbReference type="EMBL" id="ENZ17598.1"/>
    </source>
</evidence>
<feature type="domain" description="PTS EIIB type-2" evidence="2">
    <location>
        <begin position="4"/>
        <end position="95"/>
    </location>
</feature>
<dbReference type="EMBL" id="AGYR01000013">
    <property type="protein sequence ID" value="ENZ17598.1"/>
    <property type="molecule type" value="Genomic_DNA"/>
</dbReference>
<protein>
    <recommendedName>
        <fullName evidence="2">PTS EIIB type-2 domain-containing protein</fullName>
    </recommendedName>
</protein>
<dbReference type="GO" id="GO:0008982">
    <property type="term" value="F:protein-N(PI)-phosphohistidine-sugar phosphotransferase activity"/>
    <property type="evidence" value="ECO:0007669"/>
    <property type="project" value="InterPro"/>
</dbReference>
<reference evidence="3 4" key="1">
    <citation type="submission" date="2013-01" db="EMBL/GenBank/DDBJ databases">
        <title>The Genome Sequence of Clostridium clostridioforme 90A8.</title>
        <authorList>
            <consortium name="The Broad Institute Genome Sequencing Platform"/>
            <person name="Earl A."/>
            <person name="Ward D."/>
            <person name="Feldgarden M."/>
            <person name="Gevers D."/>
            <person name="Courvalin P."/>
            <person name="Lambert T."/>
            <person name="Walker B."/>
            <person name="Young S.K."/>
            <person name="Zeng Q."/>
            <person name="Gargeya S."/>
            <person name="Fitzgerald M."/>
            <person name="Haas B."/>
            <person name="Abouelleil A."/>
            <person name="Alvarado L."/>
            <person name="Arachchi H.M."/>
            <person name="Berlin A.M."/>
            <person name="Chapman S.B."/>
            <person name="Dewar J."/>
            <person name="Goldberg J."/>
            <person name="Griggs A."/>
            <person name="Gujja S."/>
            <person name="Hansen M."/>
            <person name="Howarth C."/>
            <person name="Imamovic A."/>
            <person name="Larimer J."/>
            <person name="McCowan C."/>
            <person name="Murphy C."/>
            <person name="Neiman D."/>
            <person name="Pearson M."/>
            <person name="Priest M."/>
            <person name="Roberts A."/>
            <person name="Saif S."/>
            <person name="Shea T."/>
            <person name="Sisk P."/>
            <person name="Sykes S."/>
            <person name="Wortman J."/>
            <person name="Nusbaum C."/>
            <person name="Birren B."/>
        </authorList>
    </citation>
    <scope>NUCLEOTIDE SEQUENCE [LARGE SCALE GENOMIC DNA]</scope>
    <source>
        <strain evidence="3 4">90A8</strain>
    </source>
</reference>
<evidence type="ECO:0000256" key="1">
    <source>
        <dbReference type="ARBA" id="ARBA00022679"/>
    </source>
</evidence>
<dbReference type="InterPro" id="IPR036095">
    <property type="entry name" value="PTS_EIIB-like_sf"/>
</dbReference>
<dbReference type="Gene3D" id="3.40.50.2300">
    <property type="match status" value="1"/>
</dbReference>
<comment type="caution">
    <text evidence="3">The sequence shown here is derived from an EMBL/GenBank/DDBJ whole genome shotgun (WGS) entry which is preliminary data.</text>
</comment>
<dbReference type="HOGENOM" id="CLU_159248_0_0_9"/>
<dbReference type="GO" id="GO:0009401">
    <property type="term" value="P:phosphoenolpyruvate-dependent sugar phosphotransferase system"/>
    <property type="evidence" value="ECO:0007669"/>
    <property type="project" value="InterPro"/>
</dbReference>
<accession>A0A0E2HD52</accession>
<dbReference type="SUPFAM" id="SSF52794">
    <property type="entry name" value="PTS system IIB component-like"/>
    <property type="match status" value="1"/>
</dbReference>
<dbReference type="RefSeq" id="WP_002583495.1">
    <property type="nucleotide sequence ID" value="NZ_KB851018.1"/>
</dbReference>
<dbReference type="PROSITE" id="PS51099">
    <property type="entry name" value="PTS_EIIB_TYPE_2"/>
    <property type="match status" value="1"/>
</dbReference>
<dbReference type="Pfam" id="PF02302">
    <property type="entry name" value="PTS_IIB"/>
    <property type="match status" value="1"/>
</dbReference>
<sequence length="95" mass="10712">MKKPKIQTVCGYGCGSSLMLRMNVETIAKQHNVEIEAFCGDVATCCANDCDVIFISKELAQRIEGRAKVPIVVFNNFMNKQEVEEKTLTYFETLK</sequence>